<organism evidence="3 4">
    <name type="scientific">Helianthus annuus</name>
    <name type="common">Common sunflower</name>
    <dbReference type="NCBI Taxonomy" id="4232"/>
    <lineage>
        <taxon>Eukaryota</taxon>
        <taxon>Viridiplantae</taxon>
        <taxon>Streptophyta</taxon>
        <taxon>Embryophyta</taxon>
        <taxon>Tracheophyta</taxon>
        <taxon>Spermatophyta</taxon>
        <taxon>Magnoliopsida</taxon>
        <taxon>eudicotyledons</taxon>
        <taxon>Gunneridae</taxon>
        <taxon>Pentapetalae</taxon>
        <taxon>asterids</taxon>
        <taxon>campanulids</taxon>
        <taxon>Asterales</taxon>
        <taxon>Asteraceae</taxon>
        <taxon>Asteroideae</taxon>
        <taxon>Heliantheae alliance</taxon>
        <taxon>Heliantheae</taxon>
        <taxon>Helianthus</taxon>
    </lineage>
</organism>
<evidence type="ECO:0000313" key="4">
    <source>
        <dbReference type="Proteomes" id="UP000215914"/>
    </source>
</evidence>
<proteinExistence type="predicted"/>
<evidence type="ECO:0000256" key="2">
    <source>
        <dbReference type="SAM" id="SignalP"/>
    </source>
</evidence>
<evidence type="ECO:0000313" key="3">
    <source>
        <dbReference type="EMBL" id="OTG19933.1"/>
    </source>
</evidence>
<feature type="region of interest" description="Disordered" evidence="1">
    <location>
        <begin position="34"/>
        <end position="64"/>
    </location>
</feature>
<evidence type="ECO:0000256" key="1">
    <source>
        <dbReference type="SAM" id="MobiDB-lite"/>
    </source>
</evidence>
<feature type="signal peptide" evidence="2">
    <location>
        <begin position="1"/>
        <end position="18"/>
    </location>
</feature>
<keyword evidence="2" id="KW-0732">Signal</keyword>
<reference evidence="4" key="1">
    <citation type="journal article" date="2017" name="Nature">
        <title>The sunflower genome provides insights into oil metabolism, flowering and Asterid evolution.</title>
        <authorList>
            <person name="Badouin H."/>
            <person name="Gouzy J."/>
            <person name="Grassa C.J."/>
            <person name="Murat F."/>
            <person name="Staton S.E."/>
            <person name="Cottret L."/>
            <person name="Lelandais-Briere C."/>
            <person name="Owens G.L."/>
            <person name="Carrere S."/>
            <person name="Mayjonade B."/>
            <person name="Legrand L."/>
            <person name="Gill N."/>
            <person name="Kane N.C."/>
            <person name="Bowers J.E."/>
            <person name="Hubner S."/>
            <person name="Bellec A."/>
            <person name="Berard A."/>
            <person name="Berges H."/>
            <person name="Blanchet N."/>
            <person name="Boniface M.C."/>
            <person name="Brunel D."/>
            <person name="Catrice O."/>
            <person name="Chaidir N."/>
            <person name="Claudel C."/>
            <person name="Donnadieu C."/>
            <person name="Faraut T."/>
            <person name="Fievet G."/>
            <person name="Helmstetter N."/>
            <person name="King M."/>
            <person name="Knapp S.J."/>
            <person name="Lai Z."/>
            <person name="Le Paslier M.C."/>
            <person name="Lippi Y."/>
            <person name="Lorenzon L."/>
            <person name="Mandel J.R."/>
            <person name="Marage G."/>
            <person name="Marchand G."/>
            <person name="Marquand E."/>
            <person name="Bret-Mestries E."/>
            <person name="Morien E."/>
            <person name="Nambeesan S."/>
            <person name="Nguyen T."/>
            <person name="Pegot-Espagnet P."/>
            <person name="Pouilly N."/>
            <person name="Raftis F."/>
            <person name="Sallet E."/>
            <person name="Schiex T."/>
            <person name="Thomas J."/>
            <person name="Vandecasteele C."/>
            <person name="Vares D."/>
            <person name="Vear F."/>
            <person name="Vautrin S."/>
            <person name="Crespi M."/>
            <person name="Mangin B."/>
            <person name="Burke J.M."/>
            <person name="Salse J."/>
            <person name="Munos S."/>
            <person name="Vincourt P."/>
            <person name="Rieseberg L.H."/>
            <person name="Langlade N.B."/>
        </authorList>
    </citation>
    <scope>NUCLEOTIDE SEQUENCE [LARGE SCALE GENOMIC DNA]</scope>
    <source>
        <strain evidence="4">cv. SF193</strain>
    </source>
</reference>
<accession>A0A251UA51</accession>
<feature type="chain" id="PRO_5013055393" evidence="2">
    <location>
        <begin position="19"/>
        <end position="64"/>
    </location>
</feature>
<protein>
    <submittedName>
        <fullName evidence="3">Uncharacterized protein</fullName>
    </submittedName>
</protein>
<sequence>MILHFWLNLLLTHHQIQGFCQAIRAPPGHQATAFNTTPLSSLRPLTQPQPSRRLSLGDYDSSSL</sequence>
<feature type="compositionally biased region" description="Polar residues" evidence="1">
    <location>
        <begin position="34"/>
        <end position="52"/>
    </location>
</feature>
<dbReference type="Proteomes" id="UP000215914">
    <property type="component" value="Chromosome 7"/>
</dbReference>
<keyword evidence="4" id="KW-1185">Reference proteome</keyword>
<gene>
    <name evidence="3" type="ORF">HannXRQ_Chr07g0187401</name>
</gene>
<dbReference type="EMBL" id="CM007896">
    <property type="protein sequence ID" value="OTG19933.1"/>
    <property type="molecule type" value="Genomic_DNA"/>
</dbReference>
<name>A0A251UA51_HELAN</name>
<dbReference type="InParanoid" id="A0A251UA51"/>
<dbReference type="AlphaFoldDB" id="A0A251UA51"/>